<dbReference type="AlphaFoldDB" id="A0A1I1WGC9"/>
<dbReference type="EMBL" id="FOMX01000006">
    <property type="protein sequence ID" value="SFD94112.1"/>
    <property type="molecule type" value="Genomic_DNA"/>
</dbReference>
<dbReference type="OrthoDB" id="5498858at2"/>
<proteinExistence type="predicted"/>
<evidence type="ECO:0000256" key="2">
    <source>
        <dbReference type="SAM" id="MobiDB-lite"/>
    </source>
</evidence>
<evidence type="ECO:0000256" key="1">
    <source>
        <dbReference type="ARBA" id="ARBA00012727"/>
    </source>
</evidence>
<keyword evidence="5" id="KW-1185">Reference proteome</keyword>
<name>A0A1I1WGC9_9BACT</name>
<evidence type="ECO:0000259" key="3">
    <source>
        <dbReference type="Pfam" id="PF04679"/>
    </source>
</evidence>
<dbReference type="Gene3D" id="3.30.470.30">
    <property type="entry name" value="DNA ligase/mRNA capping enzyme"/>
    <property type="match status" value="1"/>
</dbReference>
<evidence type="ECO:0000313" key="4">
    <source>
        <dbReference type="EMBL" id="SFD94112.1"/>
    </source>
</evidence>
<dbReference type="SUPFAM" id="SSF56091">
    <property type="entry name" value="DNA ligase/mRNA capping enzyme, catalytic domain"/>
    <property type="match status" value="1"/>
</dbReference>
<dbReference type="GO" id="GO:0003910">
    <property type="term" value="F:DNA ligase (ATP) activity"/>
    <property type="evidence" value="ECO:0007669"/>
    <property type="project" value="UniProtKB-EC"/>
</dbReference>
<dbReference type="InterPro" id="IPR012309">
    <property type="entry name" value="DNA_ligase_ATP-dep_C"/>
</dbReference>
<dbReference type="STRING" id="54.SAMN02745121_02329"/>
<organism evidence="4 5">
    <name type="scientific">Nannocystis exedens</name>
    <dbReference type="NCBI Taxonomy" id="54"/>
    <lineage>
        <taxon>Bacteria</taxon>
        <taxon>Pseudomonadati</taxon>
        <taxon>Myxococcota</taxon>
        <taxon>Polyangia</taxon>
        <taxon>Nannocystales</taxon>
        <taxon>Nannocystaceae</taxon>
        <taxon>Nannocystis</taxon>
    </lineage>
</organism>
<feature type="domain" description="DNA ligase ATP-dependent C-terminal" evidence="3">
    <location>
        <begin position="252"/>
        <end position="368"/>
    </location>
</feature>
<dbReference type="Proteomes" id="UP000199400">
    <property type="component" value="Unassembled WGS sequence"/>
</dbReference>
<evidence type="ECO:0000313" key="5">
    <source>
        <dbReference type="Proteomes" id="UP000199400"/>
    </source>
</evidence>
<keyword evidence="4" id="KW-0436">Ligase</keyword>
<dbReference type="GO" id="GO:0006281">
    <property type="term" value="P:DNA repair"/>
    <property type="evidence" value="ECO:0007669"/>
    <property type="project" value="InterPro"/>
</dbReference>
<accession>A0A1I1WGC9</accession>
<reference evidence="5" key="1">
    <citation type="submission" date="2016-10" db="EMBL/GenBank/DDBJ databases">
        <authorList>
            <person name="Varghese N."/>
            <person name="Submissions S."/>
        </authorList>
    </citation>
    <scope>NUCLEOTIDE SEQUENCE [LARGE SCALE GENOMIC DNA]</scope>
    <source>
        <strain evidence="5">ATCC 25963</strain>
    </source>
</reference>
<dbReference type="EC" id="6.5.1.1" evidence="1"/>
<dbReference type="SUPFAM" id="SSF50249">
    <property type="entry name" value="Nucleic acid-binding proteins"/>
    <property type="match status" value="1"/>
</dbReference>
<dbReference type="GO" id="GO:0006310">
    <property type="term" value="P:DNA recombination"/>
    <property type="evidence" value="ECO:0007669"/>
    <property type="project" value="InterPro"/>
</dbReference>
<dbReference type="Gene3D" id="2.40.50.140">
    <property type="entry name" value="Nucleic acid-binding proteins"/>
    <property type="match status" value="1"/>
</dbReference>
<dbReference type="Pfam" id="PF04679">
    <property type="entry name" value="DNA_ligase_A_C"/>
    <property type="match status" value="1"/>
</dbReference>
<gene>
    <name evidence="4" type="ORF">SAMN02745121_02329</name>
</gene>
<dbReference type="RefSeq" id="WP_096326089.1">
    <property type="nucleotide sequence ID" value="NZ_FOMX01000006.1"/>
</dbReference>
<sequence>MSLFSTDSARPLGKGKQSPAGSLLDTELAAMFRNYKRAVAGSYRALPFEDLARGAVPSGVLQVSPKIDGELWFLVLDEQQAILCSPTGRVVSGDVPVLMEAKAALGRKQGRTVLAGELFAAKPPGQGRPRVGDLGAAMGGEAQAQVERMAYFAFDVLHGGDAETPNRPPLYVDRLALCQRLLAGGKRLQAIKTEQATGAEQVMQRWNEWVEGGKGEGLVVRTADNLVFKLKPTIDIDAAIIGYTDSSDEPEAVGSLLLAMMRDDGQFQVIGACGNMPTDQRKAFYQQLSGKSVASNYRYANSKGALYRFVPPETVIEVKVTDIQGEDSSGDPIMRMVLEHSQTGWRTIREMPGVSILHPVFSRIRSDKTVNPVDIRVAQVLERVQIDSLNKKAERLVLPASEVIRREVYAKSAKGQQAVRKLVIWRTNKEKVDPNYPAFVVHWTDFSAGRKTPLEREVRLAPTLGEALKIGDEMIAENIKKGWDKVG</sequence>
<feature type="region of interest" description="Disordered" evidence="2">
    <location>
        <begin position="1"/>
        <end position="20"/>
    </location>
</feature>
<protein>
    <recommendedName>
        <fullName evidence="1">DNA ligase (ATP)</fullName>
        <ecNumber evidence="1">6.5.1.1</ecNumber>
    </recommendedName>
</protein>
<dbReference type="InterPro" id="IPR012340">
    <property type="entry name" value="NA-bd_OB-fold"/>
</dbReference>